<dbReference type="PROSITE" id="PS50880">
    <property type="entry name" value="TOPRIM"/>
    <property type="match status" value="1"/>
</dbReference>
<feature type="domain" description="Topo IA-type catalytic" evidence="8">
    <location>
        <begin position="169"/>
        <end position="607"/>
    </location>
</feature>
<dbReference type="GO" id="GO:0003917">
    <property type="term" value="F:DNA topoisomerase type I (single strand cut, ATP-independent) activity"/>
    <property type="evidence" value="ECO:0007669"/>
    <property type="project" value="UniProtKB-EC"/>
</dbReference>
<dbReference type="InterPro" id="IPR023405">
    <property type="entry name" value="Topo_IA_core_domain"/>
</dbReference>
<evidence type="ECO:0000259" key="8">
    <source>
        <dbReference type="PROSITE" id="PS52039"/>
    </source>
</evidence>
<dbReference type="EMBL" id="BTFZ01000011">
    <property type="protein sequence ID" value="GMM36066.1"/>
    <property type="molecule type" value="Genomic_DNA"/>
</dbReference>
<keyword evidence="4 6" id="KW-0238">DNA-binding</keyword>
<dbReference type="InterPro" id="IPR013497">
    <property type="entry name" value="Topo_IA_cen"/>
</dbReference>
<dbReference type="Proteomes" id="UP001360560">
    <property type="component" value="Unassembled WGS sequence"/>
</dbReference>
<evidence type="ECO:0000256" key="5">
    <source>
        <dbReference type="ARBA" id="ARBA00023235"/>
    </source>
</evidence>
<dbReference type="GeneID" id="90074041"/>
<dbReference type="Pfam" id="PF01751">
    <property type="entry name" value="Toprim"/>
    <property type="match status" value="1"/>
</dbReference>
<comment type="catalytic activity">
    <reaction evidence="1 6">
        <text>ATP-independent breakage of single-stranded DNA, followed by passage and rejoining.</text>
        <dbReference type="EC" id="5.6.2.1"/>
    </reaction>
</comment>
<dbReference type="InterPro" id="IPR013824">
    <property type="entry name" value="Topo_IA_cen_sub1"/>
</dbReference>
<dbReference type="Gene3D" id="1.10.290.10">
    <property type="entry name" value="Topoisomerase I, domain 4"/>
    <property type="match status" value="1"/>
</dbReference>
<dbReference type="PRINTS" id="PR00417">
    <property type="entry name" value="PRTPISMRASEI"/>
</dbReference>
<dbReference type="GO" id="GO:0035825">
    <property type="term" value="P:homologous recombination"/>
    <property type="evidence" value="ECO:0007669"/>
    <property type="project" value="UniProtKB-ARBA"/>
</dbReference>
<dbReference type="GO" id="GO:0006281">
    <property type="term" value="P:DNA repair"/>
    <property type="evidence" value="ECO:0007669"/>
    <property type="project" value="TreeGrafter"/>
</dbReference>
<dbReference type="InterPro" id="IPR034144">
    <property type="entry name" value="TOPRIM_TopoIII"/>
</dbReference>
<evidence type="ECO:0000256" key="6">
    <source>
        <dbReference type="RuleBase" id="RU362092"/>
    </source>
</evidence>
<protein>
    <recommendedName>
        <fullName evidence="6">DNA topoisomerase</fullName>
        <ecNumber evidence="6">5.6.2.1</ecNumber>
    </recommendedName>
</protein>
<dbReference type="EC" id="5.6.2.1" evidence="6"/>
<dbReference type="InterPro" id="IPR013825">
    <property type="entry name" value="Topo_IA_cen_sub2"/>
</dbReference>
<organism evidence="9 10">
    <name type="scientific">Saccharomycopsis crataegensis</name>
    <dbReference type="NCBI Taxonomy" id="43959"/>
    <lineage>
        <taxon>Eukaryota</taxon>
        <taxon>Fungi</taxon>
        <taxon>Dikarya</taxon>
        <taxon>Ascomycota</taxon>
        <taxon>Saccharomycotina</taxon>
        <taxon>Saccharomycetes</taxon>
        <taxon>Saccharomycopsidaceae</taxon>
        <taxon>Saccharomycopsis</taxon>
    </lineage>
</organism>
<dbReference type="SMART" id="SM00493">
    <property type="entry name" value="TOPRIM"/>
    <property type="match status" value="1"/>
</dbReference>
<dbReference type="PROSITE" id="PS00396">
    <property type="entry name" value="TOPO_IA_1"/>
    <property type="match status" value="1"/>
</dbReference>
<evidence type="ECO:0000259" key="7">
    <source>
        <dbReference type="PROSITE" id="PS50880"/>
    </source>
</evidence>
<dbReference type="Gene3D" id="3.40.50.140">
    <property type="match status" value="1"/>
</dbReference>
<name>A0AAV5QN61_9ASCO</name>
<comment type="caution">
    <text evidence="9">The sequence shown here is derived from an EMBL/GenBank/DDBJ whole genome shotgun (WGS) entry which is preliminary data.</text>
</comment>
<dbReference type="SUPFAM" id="SSF56712">
    <property type="entry name" value="Prokaryotic type I DNA topoisomerase"/>
    <property type="match status" value="1"/>
</dbReference>
<dbReference type="InterPro" id="IPR013826">
    <property type="entry name" value="Topo_IA_cen_sub3"/>
</dbReference>
<keyword evidence="10" id="KW-1185">Reference proteome</keyword>
<dbReference type="PANTHER" id="PTHR11390">
    <property type="entry name" value="PROKARYOTIC DNA TOPOISOMERASE"/>
    <property type="match status" value="1"/>
</dbReference>
<dbReference type="PROSITE" id="PS52039">
    <property type="entry name" value="TOPO_IA_2"/>
    <property type="match status" value="1"/>
</dbReference>
<proteinExistence type="inferred from homology"/>
<keyword evidence="5 6" id="KW-0413">Isomerase</keyword>
<dbReference type="RefSeq" id="XP_064853062.1">
    <property type="nucleotide sequence ID" value="XM_064996990.1"/>
</dbReference>
<dbReference type="GO" id="GO:0031422">
    <property type="term" value="C:RecQ family helicase-topoisomerase III complex"/>
    <property type="evidence" value="ECO:0007669"/>
    <property type="project" value="TreeGrafter"/>
</dbReference>
<reference evidence="9 10" key="1">
    <citation type="journal article" date="2023" name="Elife">
        <title>Identification of key yeast species and microbe-microbe interactions impacting larval growth of Drosophila in the wild.</title>
        <authorList>
            <person name="Mure A."/>
            <person name="Sugiura Y."/>
            <person name="Maeda R."/>
            <person name="Honda K."/>
            <person name="Sakurai N."/>
            <person name="Takahashi Y."/>
            <person name="Watada M."/>
            <person name="Katoh T."/>
            <person name="Gotoh A."/>
            <person name="Gotoh Y."/>
            <person name="Taniguchi I."/>
            <person name="Nakamura K."/>
            <person name="Hayashi T."/>
            <person name="Katayama T."/>
            <person name="Uemura T."/>
            <person name="Hattori Y."/>
        </authorList>
    </citation>
    <scope>NUCLEOTIDE SEQUENCE [LARGE SCALE GENOMIC DNA]</scope>
    <source>
        <strain evidence="9 10">SC-9</strain>
    </source>
</reference>
<dbReference type="CDD" id="cd03362">
    <property type="entry name" value="TOPRIM_TopoIA_TopoIII"/>
    <property type="match status" value="1"/>
</dbReference>
<dbReference type="InterPro" id="IPR023406">
    <property type="entry name" value="Topo_IA_AS"/>
</dbReference>
<dbReference type="InterPro" id="IPR003602">
    <property type="entry name" value="Topo_IA_DNA-bd_dom"/>
</dbReference>
<dbReference type="AlphaFoldDB" id="A0AAV5QN61"/>
<dbReference type="Gene3D" id="2.70.20.10">
    <property type="entry name" value="Topoisomerase I, domain 3"/>
    <property type="match status" value="1"/>
</dbReference>
<accession>A0AAV5QN61</accession>
<evidence type="ECO:0000256" key="3">
    <source>
        <dbReference type="ARBA" id="ARBA00023029"/>
    </source>
</evidence>
<dbReference type="InterPro" id="IPR000380">
    <property type="entry name" value="Topo_IA"/>
</dbReference>
<evidence type="ECO:0000256" key="2">
    <source>
        <dbReference type="ARBA" id="ARBA00009446"/>
    </source>
</evidence>
<dbReference type="FunFam" id="1.10.290.10:FF:000001">
    <property type="entry name" value="DNA topoisomerase"/>
    <property type="match status" value="1"/>
</dbReference>
<keyword evidence="3 6" id="KW-0799">Topoisomerase</keyword>
<dbReference type="PANTHER" id="PTHR11390:SF21">
    <property type="entry name" value="DNA TOPOISOMERASE 3-ALPHA"/>
    <property type="match status" value="1"/>
</dbReference>
<dbReference type="InterPro" id="IPR006171">
    <property type="entry name" value="TOPRIM_dom"/>
</dbReference>
<dbReference type="FunFam" id="3.40.50.140:FF:000003">
    <property type="entry name" value="DNA topoisomerase"/>
    <property type="match status" value="1"/>
</dbReference>
<evidence type="ECO:0000256" key="1">
    <source>
        <dbReference type="ARBA" id="ARBA00000213"/>
    </source>
</evidence>
<dbReference type="Pfam" id="PF01131">
    <property type="entry name" value="Topoisom_bac"/>
    <property type="match status" value="1"/>
</dbReference>
<evidence type="ECO:0000256" key="4">
    <source>
        <dbReference type="ARBA" id="ARBA00023125"/>
    </source>
</evidence>
<dbReference type="InterPro" id="IPR003601">
    <property type="entry name" value="Topo_IA_2"/>
</dbReference>
<evidence type="ECO:0000313" key="10">
    <source>
        <dbReference type="Proteomes" id="UP001360560"/>
    </source>
</evidence>
<evidence type="ECO:0000313" key="9">
    <source>
        <dbReference type="EMBL" id="GMM36066.1"/>
    </source>
</evidence>
<dbReference type="SMART" id="SM00436">
    <property type="entry name" value="TOP1Bc"/>
    <property type="match status" value="1"/>
</dbReference>
<feature type="domain" description="Toprim" evidence="7">
    <location>
        <begin position="2"/>
        <end position="148"/>
    </location>
</feature>
<dbReference type="CDD" id="cd00186">
    <property type="entry name" value="TOP1Ac"/>
    <property type="match status" value="1"/>
</dbReference>
<dbReference type="GO" id="GO:0005634">
    <property type="term" value="C:nucleus"/>
    <property type="evidence" value="ECO:0007669"/>
    <property type="project" value="TreeGrafter"/>
</dbReference>
<gene>
    <name evidence="9" type="ORF">DASC09_033910</name>
</gene>
<dbReference type="SMART" id="SM00437">
    <property type="entry name" value="TOP1Ac"/>
    <property type="match status" value="1"/>
</dbReference>
<dbReference type="GO" id="GO:0003677">
    <property type="term" value="F:DNA binding"/>
    <property type="evidence" value="ECO:0007669"/>
    <property type="project" value="UniProtKB-KW"/>
</dbReference>
<comment type="function">
    <text evidence="6">Introduces a single-strand break via transesterification at a target site in duplex DNA. Releases the supercoiling and torsional tension of DNA introduced during the DNA replication and transcription by transiently cleaving and rejoining one strand of the DNA duplex. The scissile phosphodiester is attacked by the catalytic tyrosine of the enzyme, resulting in the formation of a DNA-(5'-phosphotyrosyl)-enzyme intermediate and the expulsion of a 3'-OH DNA strand.</text>
</comment>
<sequence length="627" mass="71328">MKILCVAEKPSIAKSVAGILGGGRFSVRSSCVKYIKNYDFSFNFGGSLGQCEVTMTSVLGNFRNNIFPDEYNWGRCEPMQLFTAPLKKGYENKTSQSVAKNIATESQDADRLMIWTDCDREGESIGHQIFEVASESNRRITLENTLRAQFSHLERSHVIHAAKTPRHLDMKQVYAVQTRGELDIRSGFAFTRLLTDLLKSEIPGGLEDKTIVSYGSCQFPTLGFVVDRYIRVRRFISEPFWYLSVTTIKNRIHTLFTWTKPSMFDRMTATVLYANCMSQPRNDFGKIIAKQENPTSNYKPLPLTTVELQKIAARTYRMTAKDTLKAAEDLYTKGIISYPRTETDKFPAKMDLKSFIQRQTGHREWGQYAQSLIDGKFSPPRSGRHNDEAHPPIHPVSCHDGGGLLVKEKKIYELVVRHFLACCSDDAKGSLSKVTLQWGDEIFTTSALEVKEENYLEIYKQYRTWKSSAKKIPPFEVGEEVKLQKAELKEGKTSPPNYMTETELIALMDANGIGTDATIAEHIDKIQQREYVTSLREGSKSVLVPSELGMGIVQGFDNIEFNENISLTKPFLRKDMENELSMICSGNKTKPQVIEKLVNMYQEAYVLTKRNQQTLVREYRNVIRENG</sequence>
<comment type="similarity">
    <text evidence="2 6">Belongs to the type IA topoisomerase family.</text>
</comment>
<dbReference type="Gene3D" id="1.10.460.10">
    <property type="entry name" value="Topoisomerase I, domain 2"/>
    <property type="match status" value="1"/>
</dbReference>
<dbReference type="GO" id="GO:0006265">
    <property type="term" value="P:DNA topological change"/>
    <property type="evidence" value="ECO:0007669"/>
    <property type="project" value="InterPro"/>
</dbReference>